<dbReference type="CDD" id="cd09627">
    <property type="entry name" value="DOMON_murB_like"/>
    <property type="match status" value="1"/>
</dbReference>
<evidence type="ECO:0000313" key="2">
    <source>
        <dbReference type="Proteomes" id="UP000527143"/>
    </source>
</evidence>
<dbReference type="Gene3D" id="2.60.40.1190">
    <property type="match status" value="1"/>
</dbReference>
<evidence type="ECO:0008006" key="3">
    <source>
        <dbReference type="Google" id="ProtNLM"/>
    </source>
</evidence>
<dbReference type="EMBL" id="JACIJF010000001">
    <property type="protein sequence ID" value="MBB5708973.1"/>
    <property type="molecule type" value="Genomic_DNA"/>
</dbReference>
<gene>
    <name evidence="1" type="ORF">FHT02_000179</name>
</gene>
<dbReference type="AlphaFoldDB" id="A0A840YNY4"/>
<organism evidence="1 2">
    <name type="scientific">Sphingomonas xinjiangensis</name>
    <dbReference type="NCBI Taxonomy" id="643568"/>
    <lineage>
        <taxon>Bacteria</taxon>
        <taxon>Pseudomonadati</taxon>
        <taxon>Pseudomonadota</taxon>
        <taxon>Alphaproteobacteria</taxon>
        <taxon>Sphingomonadales</taxon>
        <taxon>Sphingomonadaceae</taxon>
        <taxon>Sphingomonas</taxon>
    </lineage>
</organism>
<dbReference type="RefSeq" id="WP_184083297.1">
    <property type="nucleotide sequence ID" value="NZ_JACIJF010000001.1"/>
</dbReference>
<name>A0A840YNY4_9SPHN</name>
<sequence length="180" mass="20189">MTYRLIPHPDFPPRAVHRVEADIHVREADHLVLTYQVYGAVPLLPRPASGVRADDLWKATCFELFLRGWNGEGYVEFNFSPSSRWAAYGFDAYRDGMRKLPMRTTPMIEASEPENGAAFTLRADLDWFGVDGQTFQTNLAAVIEERDGTKSFWALAHSAGKPDFHDPACFVLELPAAKGS</sequence>
<evidence type="ECO:0000313" key="1">
    <source>
        <dbReference type="EMBL" id="MBB5708973.1"/>
    </source>
</evidence>
<comment type="caution">
    <text evidence="1">The sequence shown here is derived from an EMBL/GenBank/DDBJ whole genome shotgun (WGS) entry which is preliminary data.</text>
</comment>
<proteinExistence type="predicted"/>
<reference evidence="1 2" key="1">
    <citation type="submission" date="2020-08" db="EMBL/GenBank/DDBJ databases">
        <title>Genomic Encyclopedia of Type Strains, Phase IV (KMG-IV): sequencing the most valuable type-strain genomes for metagenomic binning, comparative biology and taxonomic classification.</title>
        <authorList>
            <person name="Goeker M."/>
        </authorList>
    </citation>
    <scope>NUCLEOTIDE SEQUENCE [LARGE SCALE GENOMIC DNA]</scope>
    <source>
        <strain evidence="1 2">DSM 26736</strain>
    </source>
</reference>
<protein>
    <recommendedName>
        <fullName evidence="3">DOMON-like domain-containing protein</fullName>
    </recommendedName>
</protein>
<dbReference type="Proteomes" id="UP000527143">
    <property type="component" value="Unassembled WGS sequence"/>
</dbReference>
<accession>A0A840YNY4</accession>
<keyword evidence="2" id="KW-1185">Reference proteome</keyword>